<protein>
    <submittedName>
        <fullName evidence="4">Aldo/keto reductase</fullName>
    </submittedName>
</protein>
<dbReference type="Proteomes" id="UP001597479">
    <property type="component" value="Unassembled WGS sequence"/>
</dbReference>
<organism evidence="4 5">
    <name type="scientific">Promicromonospora vindobonensis</name>
    <dbReference type="NCBI Taxonomy" id="195748"/>
    <lineage>
        <taxon>Bacteria</taxon>
        <taxon>Bacillati</taxon>
        <taxon>Actinomycetota</taxon>
        <taxon>Actinomycetes</taxon>
        <taxon>Micrococcales</taxon>
        <taxon>Promicromonosporaceae</taxon>
        <taxon>Promicromonospora</taxon>
    </lineage>
</organism>
<dbReference type="PANTHER" id="PTHR43364:SF4">
    <property type="entry name" value="NAD(P)-LINKED OXIDOREDUCTASE SUPERFAMILY PROTEIN"/>
    <property type="match status" value="1"/>
</dbReference>
<feature type="domain" description="NADP-dependent oxidoreductase" evidence="3">
    <location>
        <begin position="15"/>
        <end position="315"/>
    </location>
</feature>
<keyword evidence="5" id="KW-1185">Reference proteome</keyword>
<proteinExistence type="predicted"/>
<dbReference type="Gene3D" id="3.20.20.100">
    <property type="entry name" value="NADP-dependent oxidoreductase domain"/>
    <property type="match status" value="1"/>
</dbReference>
<sequence length="374" mass="40996">MRYKLLGRTGLRVSELCLGTMTFGEAWGWGTDARESARILDRFAEAGGNFVDTANIYTGGESEHILGDLVRSDRERWVLATKYALSTDPHDPNAGGAHRKSLVRALDASLERLGTDYIDLYWIHAWDAFTPVDEVVRALDDLVTSGKVRYVGVSDTPAWVVSQATTLADLRGWNRFAGLQVPYSLIERTCERDLLPMAHDLDLTVTTWGPLGGGFLSGRYGTDRQRPTDSRIEQDAGYNARSITDRNLAIADALNAIAENREVPASQIALAWVLAQRERAVLVPVIGARRADQLDTMSAVDIVLTSAELGALEQVSSIPLGFPHDFEGRNLVYGDALGLIDDHRRTSLIRTDSTETGVPEPPQHQKASTATVVP</sequence>
<dbReference type="PANTHER" id="PTHR43364">
    <property type="entry name" value="NADH-SPECIFIC METHYLGLYOXAL REDUCTASE-RELATED"/>
    <property type="match status" value="1"/>
</dbReference>
<name>A0ABW5VZ73_9MICO</name>
<feature type="region of interest" description="Disordered" evidence="2">
    <location>
        <begin position="350"/>
        <end position="374"/>
    </location>
</feature>
<evidence type="ECO:0000256" key="2">
    <source>
        <dbReference type="SAM" id="MobiDB-lite"/>
    </source>
</evidence>
<gene>
    <name evidence="4" type="ORF">ACFS27_20175</name>
</gene>
<feature type="compositionally biased region" description="Polar residues" evidence="2">
    <location>
        <begin position="365"/>
        <end position="374"/>
    </location>
</feature>
<evidence type="ECO:0000256" key="1">
    <source>
        <dbReference type="ARBA" id="ARBA00023002"/>
    </source>
</evidence>
<evidence type="ECO:0000313" key="5">
    <source>
        <dbReference type="Proteomes" id="UP001597479"/>
    </source>
</evidence>
<dbReference type="SUPFAM" id="SSF51430">
    <property type="entry name" value="NAD(P)-linked oxidoreductase"/>
    <property type="match status" value="1"/>
</dbReference>
<evidence type="ECO:0000313" key="4">
    <source>
        <dbReference type="EMBL" id="MFD2795890.1"/>
    </source>
</evidence>
<dbReference type="InterPro" id="IPR023210">
    <property type="entry name" value="NADP_OxRdtase_dom"/>
</dbReference>
<evidence type="ECO:0000259" key="3">
    <source>
        <dbReference type="Pfam" id="PF00248"/>
    </source>
</evidence>
<comment type="caution">
    <text evidence="4">The sequence shown here is derived from an EMBL/GenBank/DDBJ whole genome shotgun (WGS) entry which is preliminary data.</text>
</comment>
<keyword evidence="1" id="KW-0560">Oxidoreductase</keyword>
<reference evidence="5" key="1">
    <citation type="journal article" date="2019" name="Int. J. Syst. Evol. Microbiol.">
        <title>The Global Catalogue of Microorganisms (GCM) 10K type strain sequencing project: providing services to taxonomists for standard genome sequencing and annotation.</title>
        <authorList>
            <consortium name="The Broad Institute Genomics Platform"/>
            <consortium name="The Broad Institute Genome Sequencing Center for Infectious Disease"/>
            <person name="Wu L."/>
            <person name="Ma J."/>
        </authorList>
    </citation>
    <scope>NUCLEOTIDE SEQUENCE [LARGE SCALE GENOMIC DNA]</scope>
    <source>
        <strain evidence="5">CCM 7044</strain>
    </source>
</reference>
<dbReference type="EMBL" id="JBHUOG010000002">
    <property type="protein sequence ID" value="MFD2795890.1"/>
    <property type="molecule type" value="Genomic_DNA"/>
</dbReference>
<dbReference type="Pfam" id="PF00248">
    <property type="entry name" value="Aldo_ket_red"/>
    <property type="match status" value="1"/>
</dbReference>
<dbReference type="CDD" id="cd19080">
    <property type="entry name" value="AKR_AKR9A_9B"/>
    <property type="match status" value="1"/>
</dbReference>
<dbReference type="InterPro" id="IPR050523">
    <property type="entry name" value="AKR_Detox_Biosynth"/>
</dbReference>
<accession>A0ABW5VZ73</accession>
<dbReference type="RefSeq" id="WP_377186524.1">
    <property type="nucleotide sequence ID" value="NZ_JBHUOG010000002.1"/>
</dbReference>
<dbReference type="InterPro" id="IPR036812">
    <property type="entry name" value="NAD(P)_OxRdtase_dom_sf"/>
</dbReference>